<evidence type="ECO:0000256" key="2">
    <source>
        <dbReference type="ARBA" id="ARBA00007866"/>
    </source>
</evidence>
<dbReference type="InterPro" id="IPR008972">
    <property type="entry name" value="Cupredoxin"/>
</dbReference>
<keyword evidence="8" id="KW-0479">Metal-binding</keyword>
<keyword evidence="7 16" id="KW-0812">Transmembrane</keyword>
<evidence type="ECO:0000256" key="15">
    <source>
        <dbReference type="ARBA" id="ARBA00031389"/>
    </source>
</evidence>
<feature type="transmembrane region" description="Helical" evidence="16">
    <location>
        <begin position="84"/>
        <end position="106"/>
    </location>
</feature>
<protein>
    <recommendedName>
        <fullName evidence="3">cytochrome-c oxidase</fullName>
        <ecNumber evidence="3">7.1.1.9</ecNumber>
    </recommendedName>
    <alternativeName>
        <fullName evidence="15">Cytochrome c oxidase polypeptide II</fullName>
    </alternativeName>
</protein>
<evidence type="ECO:0000256" key="14">
    <source>
        <dbReference type="ARBA" id="ARBA00023136"/>
    </source>
</evidence>
<gene>
    <name evidence="20" type="ORF">METZ01_LOCUS29791</name>
</gene>
<evidence type="ECO:0000256" key="6">
    <source>
        <dbReference type="ARBA" id="ARBA00022660"/>
    </source>
</evidence>
<evidence type="ECO:0000256" key="16">
    <source>
        <dbReference type="SAM" id="Phobius"/>
    </source>
</evidence>
<dbReference type="SUPFAM" id="SSF46626">
    <property type="entry name" value="Cytochrome c"/>
    <property type="match status" value="1"/>
</dbReference>
<dbReference type="SUPFAM" id="SSF81464">
    <property type="entry name" value="Cytochrome c oxidase subunit II-like, transmembrane region"/>
    <property type="match status" value="1"/>
</dbReference>
<evidence type="ECO:0000259" key="17">
    <source>
        <dbReference type="PROSITE" id="PS50857"/>
    </source>
</evidence>
<dbReference type="EC" id="7.1.1.9" evidence="3"/>
<dbReference type="Gene3D" id="1.10.287.90">
    <property type="match status" value="1"/>
</dbReference>
<feature type="domain" description="Cytochrome oxidase subunit II transmembrane region profile" evidence="18">
    <location>
        <begin position="17"/>
        <end position="112"/>
    </location>
</feature>
<reference evidence="20" key="1">
    <citation type="submission" date="2018-05" db="EMBL/GenBank/DDBJ databases">
        <authorList>
            <person name="Lanie J.A."/>
            <person name="Ng W.-L."/>
            <person name="Kazmierczak K.M."/>
            <person name="Andrzejewski T.M."/>
            <person name="Davidsen T.M."/>
            <person name="Wayne K.J."/>
            <person name="Tettelin H."/>
            <person name="Glass J.I."/>
            <person name="Rusch D."/>
            <person name="Podicherti R."/>
            <person name="Tsui H.-C.T."/>
            <person name="Winkler M.E."/>
        </authorList>
    </citation>
    <scope>NUCLEOTIDE SEQUENCE</scope>
</reference>
<evidence type="ECO:0000256" key="10">
    <source>
        <dbReference type="ARBA" id="ARBA00022982"/>
    </source>
</evidence>
<dbReference type="InterPro" id="IPR002429">
    <property type="entry name" value="CcO_II-like_C"/>
</dbReference>
<dbReference type="InterPro" id="IPR001505">
    <property type="entry name" value="Copper_CuA"/>
</dbReference>
<keyword evidence="9" id="KW-1278">Translocase</keyword>
<dbReference type="EMBL" id="UINC01001296">
    <property type="protein sequence ID" value="SUZ76937.1"/>
    <property type="molecule type" value="Genomic_DNA"/>
</dbReference>
<dbReference type="InterPro" id="IPR009056">
    <property type="entry name" value="Cyt_c-like_dom"/>
</dbReference>
<keyword evidence="14 16" id="KW-0472">Membrane</keyword>
<evidence type="ECO:0000256" key="5">
    <source>
        <dbReference type="ARBA" id="ARBA00022617"/>
    </source>
</evidence>
<dbReference type="PRINTS" id="PR01166">
    <property type="entry name" value="CYCOXIDASEII"/>
</dbReference>
<dbReference type="Gene3D" id="1.10.760.10">
    <property type="entry name" value="Cytochrome c-like domain"/>
    <property type="match status" value="1"/>
</dbReference>
<keyword evidence="13" id="KW-0186">Copper</keyword>
<dbReference type="InterPro" id="IPR011759">
    <property type="entry name" value="Cyt_c_oxidase_su2_TM_dom"/>
</dbReference>
<dbReference type="SUPFAM" id="SSF49503">
    <property type="entry name" value="Cupredoxins"/>
    <property type="match status" value="1"/>
</dbReference>
<dbReference type="InterPro" id="IPR036909">
    <property type="entry name" value="Cyt_c-like_dom_sf"/>
</dbReference>
<keyword evidence="5" id="KW-0349">Heme</keyword>
<dbReference type="PROSITE" id="PS50857">
    <property type="entry name" value="COX2_CUA"/>
    <property type="match status" value="1"/>
</dbReference>
<evidence type="ECO:0000256" key="1">
    <source>
        <dbReference type="ARBA" id="ARBA00004141"/>
    </source>
</evidence>
<keyword evidence="6" id="KW-0679">Respiratory chain</keyword>
<evidence type="ECO:0000256" key="12">
    <source>
        <dbReference type="ARBA" id="ARBA00023004"/>
    </source>
</evidence>
<evidence type="ECO:0000313" key="20">
    <source>
        <dbReference type="EMBL" id="SUZ76937.1"/>
    </source>
</evidence>
<feature type="transmembrane region" description="Helical" evidence="16">
    <location>
        <begin position="44"/>
        <end position="63"/>
    </location>
</feature>
<keyword evidence="10" id="KW-0249">Electron transport</keyword>
<dbReference type="Pfam" id="PF02790">
    <property type="entry name" value="COX2_TM"/>
    <property type="match status" value="1"/>
</dbReference>
<dbReference type="GO" id="GO:0016491">
    <property type="term" value="F:oxidoreductase activity"/>
    <property type="evidence" value="ECO:0007669"/>
    <property type="project" value="InterPro"/>
</dbReference>
<dbReference type="InterPro" id="IPR014222">
    <property type="entry name" value="Cyt_c_oxidase_su2"/>
</dbReference>
<dbReference type="PROSITE" id="PS00078">
    <property type="entry name" value="COX2"/>
    <property type="match status" value="1"/>
</dbReference>
<dbReference type="PANTHER" id="PTHR22888:SF9">
    <property type="entry name" value="CYTOCHROME C OXIDASE SUBUNIT 2"/>
    <property type="match status" value="1"/>
</dbReference>
<evidence type="ECO:0000256" key="13">
    <source>
        <dbReference type="ARBA" id="ARBA00023008"/>
    </source>
</evidence>
<dbReference type="AlphaFoldDB" id="A0A381QFU2"/>
<evidence type="ECO:0000259" key="19">
    <source>
        <dbReference type="PROSITE" id="PS51007"/>
    </source>
</evidence>
<keyword evidence="4" id="KW-0813">Transport</keyword>
<dbReference type="Pfam" id="PF00116">
    <property type="entry name" value="COX2"/>
    <property type="match status" value="1"/>
</dbReference>
<evidence type="ECO:0000256" key="9">
    <source>
        <dbReference type="ARBA" id="ARBA00022967"/>
    </source>
</evidence>
<evidence type="ECO:0000256" key="8">
    <source>
        <dbReference type="ARBA" id="ARBA00022723"/>
    </source>
</evidence>
<dbReference type="GO" id="GO:0005507">
    <property type="term" value="F:copper ion binding"/>
    <property type="evidence" value="ECO:0007669"/>
    <property type="project" value="InterPro"/>
</dbReference>
<dbReference type="GO" id="GO:0042773">
    <property type="term" value="P:ATP synthesis coupled electron transport"/>
    <property type="evidence" value="ECO:0007669"/>
    <property type="project" value="TreeGrafter"/>
</dbReference>
<evidence type="ECO:0000256" key="3">
    <source>
        <dbReference type="ARBA" id="ARBA00012949"/>
    </source>
</evidence>
<proteinExistence type="inferred from homology"/>
<comment type="similarity">
    <text evidence="2">Belongs to the cytochrome c oxidase subunit 2 family.</text>
</comment>
<dbReference type="InterPro" id="IPR036257">
    <property type="entry name" value="Cyt_c_oxidase_su2_TM_sf"/>
</dbReference>
<feature type="domain" description="Cytochrome c" evidence="19">
    <location>
        <begin position="274"/>
        <end position="354"/>
    </location>
</feature>
<feature type="domain" description="Cytochrome oxidase subunit II copper A binding" evidence="17">
    <location>
        <begin position="113"/>
        <end position="250"/>
    </location>
</feature>
<dbReference type="GO" id="GO:0020037">
    <property type="term" value="F:heme binding"/>
    <property type="evidence" value="ECO:0007669"/>
    <property type="project" value="InterPro"/>
</dbReference>
<dbReference type="GO" id="GO:0004129">
    <property type="term" value="F:cytochrome-c oxidase activity"/>
    <property type="evidence" value="ECO:0007669"/>
    <property type="project" value="UniProtKB-EC"/>
</dbReference>
<dbReference type="Pfam" id="PF13442">
    <property type="entry name" value="Cytochrome_CBB3"/>
    <property type="match status" value="1"/>
</dbReference>
<accession>A0A381QFU2</accession>
<name>A0A381QFU2_9ZZZZ</name>
<evidence type="ECO:0000256" key="7">
    <source>
        <dbReference type="ARBA" id="ARBA00022692"/>
    </source>
</evidence>
<dbReference type="PANTHER" id="PTHR22888">
    <property type="entry name" value="CYTOCHROME C OXIDASE, SUBUNIT II"/>
    <property type="match status" value="1"/>
</dbReference>
<keyword evidence="11 16" id="KW-1133">Transmembrane helix</keyword>
<evidence type="ECO:0000256" key="4">
    <source>
        <dbReference type="ARBA" id="ARBA00022448"/>
    </source>
</evidence>
<dbReference type="Gene3D" id="2.60.40.420">
    <property type="entry name" value="Cupredoxins - blue copper proteins"/>
    <property type="match status" value="1"/>
</dbReference>
<dbReference type="NCBIfam" id="TIGR02866">
    <property type="entry name" value="CoxB"/>
    <property type="match status" value="1"/>
</dbReference>
<evidence type="ECO:0000259" key="18">
    <source>
        <dbReference type="PROSITE" id="PS50999"/>
    </source>
</evidence>
<sequence length="371" mass="41259">MLQKGLTFSLLLGFTRTAFAAAMDVRPGVTEMSREIQDLHHLSLSIVVVIGVLVFGIMFYSIYAHRRSKNPKPADFHESTAVEVVWTVIPVLILISLAVPATRALIEIEDNSDPDLTILITGSQWKWHYQYLDSNIGFYSNLTTAQAERDNLEPKGMNYLLEVDNVLVLPTNRKVRFLTTSDDVIHSWWIPDFAVKQDAIPGFINEAWTRVNEPGLFRGQCAEFCGKDHAFMPIVVEVQAEADFDQWLEDQRLAIELASGQAVADRAKTWAMAELMEIGEGVYVDHCATCHELDGAGQGSTYPALAGGEIPNGPMEAHMDRVLNGAADTEMQAWAPQLSDLEIASVITYERNSFGNETADLVQPITIFEAR</sequence>
<dbReference type="InterPro" id="IPR045187">
    <property type="entry name" value="CcO_II"/>
</dbReference>
<comment type="subcellular location">
    <subcellularLocation>
        <location evidence="1">Membrane</location>
        <topology evidence="1">Multi-pass membrane protein</topology>
    </subcellularLocation>
</comment>
<organism evidence="20">
    <name type="scientific">marine metagenome</name>
    <dbReference type="NCBI Taxonomy" id="408172"/>
    <lineage>
        <taxon>unclassified sequences</taxon>
        <taxon>metagenomes</taxon>
        <taxon>ecological metagenomes</taxon>
    </lineage>
</organism>
<evidence type="ECO:0000256" key="11">
    <source>
        <dbReference type="ARBA" id="ARBA00022989"/>
    </source>
</evidence>
<keyword evidence="12" id="KW-0408">Iron</keyword>
<dbReference type="PROSITE" id="PS50999">
    <property type="entry name" value="COX2_TM"/>
    <property type="match status" value="1"/>
</dbReference>
<dbReference type="PROSITE" id="PS51007">
    <property type="entry name" value="CYTC"/>
    <property type="match status" value="1"/>
</dbReference>
<dbReference type="GO" id="GO:0016020">
    <property type="term" value="C:membrane"/>
    <property type="evidence" value="ECO:0007669"/>
    <property type="project" value="UniProtKB-SubCell"/>
</dbReference>